<dbReference type="PROSITE" id="PS00616">
    <property type="entry name" value="HIS_ACID_PHOSPHAT_1"/>
    <property type="match status" value="1"/>
</dbReference>
<feature type="compositionally biased region" description="Polar residues" evidence="8">
    <location>
        <begin position="489"/>
        <end position="499"/>
    </location>
</feature>
<keyword evidence="3" id="KW-0964">Secreted</keyword>
<dbReference type="InterPro" id="IPR029033">
    <property type="entry name" value="His_PPase_superfam"/>
</dbReference>
<dbReference type="InterPro" id="IPR000884">
    <property type="entry name" value="TSP1_rpt"/>
</dbReference>
<keyword evidence="9" id="KW-1133">Transmembrane helix</keyword>
<dbReference type="Gene3D" id="2.20.100.10">
    <property type="entry name" value="Thrombospondin type-1 (TSP1) repeat"/>
    <property type="match status" value="1"/>
</dbReference>
<dbReference type="InterPro" id="IPR024079">
    <property type="entry name" value="MetalloPept_cat_dom_sf"/>
</dbReference>
<keyword evidence="9" id="KW-0472">Membrane</keyword>
<feature type="chain" id="PRO_5012890302" description="Secreted protein" evidence="10">
    <location>
        <begin position="21"/>
        <end position="1425"/>
    </location>
</feature>
<evidence type="ECO:0000256" key="5">
    <source>
        <dbReference type="ARBA" id="ARBA00022737"/>
    </source>
</evidence>
<keyword evidence="12" id="KW-1185">Reference proteome</keyword>
<keyword evidence="7" id="KW-0325">Glycoprotein</keyword>
<dbReference type="InterPro" id="IPR033379">
    <property type="entry name" value="Acid_Pase_AS"/>
</dbReference>
<evidence type="ECO:0000256" key="3">
    <source>
        <dbReference type="ARBA" id="ARBA00022525"/>
    </source>
</evidence>
<dbReference type="PROSITE" id="PS50092">
    <property type="entry name" value="TSP1"/>
    <property type="match status" value="1"/>
</dbReference>
<feature type="compositionally biased region" description="Low complexity" evidence="8">
    <location>
        <begin position="500"/>
        <end position="541"/>
    </location>
</feature>
<feature type="transmembrane region" description="Helical" evidence="9">
    <location>
        <begin position="885"/>
        <end position="905"/>
    </location>
</feature>
<dbReference type="EMBL" id="JNBS01000464">
    <property type="protein sequence ID" value="OQS05376.1"/>
    <property type="molecule type" value="Genomic_DNA"/>
</dbReference>
<keyword evidence="9" id="KW-0812">Transmembrane</keyword>
<feature type="transmembrane region" description="Helical" evidence="9">
    <location>
        <begin position="925"/>
        <end position="944"/>
    </location>
</feature>
<dbReference type="STRING" id="74557.A0A1W0A516"/>
<evidence type="ECO:0000256" key="1">
    <source>
        <dbReference type="ARBA" id="ARBA00004613"/>
    </source>
</evidence>
<dbReference type="FunFam" id="2.20.100.10:FF:000005">
    <property type="entry name" value="ADAM metallopeptidase with thrombospondin type 1 motif 9"/>
    <property type="match status" value="1"/>
</dbReference>
<organism evidence="11 12">
    <name type="scientific">Thraustotheca clavata</name>
    <dbReference type="NCBI Taxonomy" id="74557"/>
    <lineage>
        <taxon>Eukaryota</taxon>
        <taxon>Sar</taxon>
        <taxon>Stramenopiles</taxon>
        <taxon>Oomycota</taxon>
        <taxon>Saprolegniomycetes</taxon>
        <taxon>Saprolegniales</taxon>
        <taxon>Achlyaceae</taxon>
        <taxon>Thraustotheca</taxon>
    </lineage>
</organism>
<reference evidence="11 12" key="1">
    <citation type="journal article" date="2014" name="Genome Biol. Evol.">
        <title>The secreted proteins of Achlya hypogyna and Thraustotheca clavata identify the ancestral oomycete secretome and reveal gene acquisitions by horizontal gene transfer.</title>
        <authorList>
            <person name="Misner I."/>
            <person name="Blouin N."/>
            <person name="Leonard G."/>
            <person name="Richards T.A."/>
            <person name="Lane C.E."/>
        </authorList>
    </citation>
    <scope>NUCLEOTIDE SEQUENCE [LARGE SCALE GENOMIC DNA]</scope>
    <source>
        <strain evidence="11 12">ATCC 34112</strain>
    </source>
</reference>
<feature type="compositionally biased region" description="Polar residues" evidence="8">
    <location>
        <begin position="542"/>
        <end position="577"/>
    </location>
</feature>
<accession>A0A1W0A516</accession>
<evidence type="ECO:0000256" key="4">
    <source>
        <dbReference type="ARBA" id="ARBA00022729"/>
    </source>
</evidence>
<evidence type="ECO:0000256" key="7">
    <source>
        <dbReference type="ARBA" id="ARBA00023180"/>
    </source>
</evidence>
<dbReference type="PANTHER" id="PTHR11567:SF110">
    <property type="entry name" value="2-PHOSPHOXYLOSE PHOSPHATASE 1"/>
    <property type="match status" value="1"/>
</dbReference>
<dbReference type="Proteomes" id="UP000243217">
    <property type="component" value="Unassembled WGS sequence"/>
</dbReference>
<keyword evidence="5" id="KW-0677">Repeat</keyword>
<dbReference type="GO" id="GO:0005576">
    <property type="term" value="C:extracellular region"/>
    <property type="evidence" value="ECO:0007669"/>
    <property type="project" value="UniProtKB-SubCell"/>
</dbReference>
<dbReference type="Gene3D" id="3.40.390.10">
    <property type="entry name" value="Collagenase (Catalytic Domain)"/>
    <property type="match status" value="1"/>
</dbReference>
<feature type="region of interest" description="Disordered" evidence="8">
    <location>
        <begin position="489"/>
        <end position="577"/>
    </location>
</feature>
<dbReference type="OrthoDB" id="10257284at2759"/>
<dbReference type="GO" id="GO:0008237">
    <property type="term" value="F:metallopeptidase activity"/>
    <property type="evidence" value="ECO:0007669"/>
    <property type="project" value="InterPro"/>
</dbReference>
<dbReference type="InterPro" id="IPR050645">
    <property type="entry name" value="Histidine_acid_phosphatase"/>
</dbReference>
<sequence length="1425" mass="155682">MVNVLGWLLAPLLALTSCHRHHTTSIDDMFISDIGKIDAVNAVAIDASLNGEQLNISFKTHNESHTFQVARNHKLFHPSTAVFEHGGPEDELIEIDAPKKIAYAGTTPGGGYIRLTVMDNDRFHATIKLGQQLLVVDLQEQHANAKVENVASGMVAYYLNLDDVQLDSHHRQLTSWGRMQSCSWAQKELLVGVASDAGFTAQHGGAAATQSYLISIYNSVNGLYDDQIGVHLTIGTFLIETQTGGPAWNLAPGGCGENANFTISLNTIKTWAATGNPPLCGSKDCGTWHIHTNCNADPNYKGSTAGIAWTGALCTGSTGYNSGLSIDVAAQTWILVGHEIGHNFGAQHTFTQGGIMSYDWSTPIKFYDNNQVCSYVASIMDKCLTPMSSTPTPATSSTPPPSTPTVENTTPPVVTSTSNLDPCTCATNNMCQQQNRPGCQQYLNQFYYCYVVGYSGCASAIKSETCTDAKGQPLYYRKFSATCPSTAFTNPSSATNTPLPSTVSGSTTQPVTTTPTTTTPSTTTTTTTPQTTTAPTPTTSGEVNPSSISGSLPSINITPSPTNDSSSATNLSNDDPCSCSTTSRCPTIPNGGCQAFNGQGWCYVKDPLRCHGTQQYQSVDCPGELYTRCTQSQTTPSPKVHKPKRIDPCACSLKPKCPQLSTVGGCMRNSSSGDFCFVKDPTRCFGPGIIPSAVCPSQKLRKCTSSNSTRTEWVSGEWSLCSATCGGGEKSRIVRCMDRRHVITFTDSSCPNRIKPTTHVPCNTFACNATTITPDNSCQGPPNSTCARRTAGRFCDCVCFAGFIYIRNRRDCVALPDVTKYQGNYSVTGRYSFEIRSHDIAPLQPTVCNGKEGVNGIVSSNWHTMLGQVDANESTSDTTSSPSPGAVVTITLLVAAAAVMVAIVVYRRHKSSHHDPPNNWHGMKLLVASTLMVTVATSSFYDGWKLPDYCMDTYSMAERNAIPPVYSERKLELLQAQVIARHGARAPYYAVFCWDTAPSPVSITWNCTANQVWSQDMDAGNRRGYGRLYRKQYIHGRNVLNGTCPVGGLLPVGREQHRQNGAYDFELNIHGNNPLRRILSKAYIGEGPTKLFSTNKLKEINHNDIYLRSDDQERTLGSGQALVDELFPYQHGEDSNVGQMMTWNTADSTSDYIDHRRDTSCPALDRLAKEIANSPATVQHRSSPAVQALEKKFNKIVGVKFSWDTCLECLMVARCNNIPLPDGTTEELFDALINEVQTRTRMKLLYQNSAHAKLDMQHMWRDILKRVDKVIADPSNAPKLFITIGHDSTLMPMMATALGFTWSGQWTTYAGMLVIEVYKDQEMDPTNSDAYLIRMLYNGKPLQLPFCDDELCPYTTFNTTFSWSRAKRKCLLPKKTAFRLDSTSSDKQPSPAWFLLPIGAIVGVVSFLVTRKSAYRHGEAKYLMG</sequence>
<evidence type="ECO:0000256" key="8">
    <source>
        <dbReference type="SAM" id="MobiDB-lite"/>
    </source>
</evidence>
<proteinExistence type="inferred from homology"/>
<evidence type="ECO:0000256" key="9">
    <source>
        <dbReference type="SAM" id="Phobius"/>
    </source>
</evidence>
<feature type="transmembrane region" description="Helical" evidence="9">
    <location>
        <begin position="1392"/>
        <end position="1409"/>
    </location>
</feature>
<feature type="signal peptide" evidence="10">
    <location>
        <begin position="1"/>
        <end position="20"/>
    </location>
</feature>
<dbReference type="InterPro" id="IPR000560">
    <property type="entry name" value="His_Pase_clade-2"/>
</dbReference>
<dbReference type="GO" id="GO:0016791">
    <property type="term" value="F:phosphatase activity"/>
    <property type="evidence" value="ECO:0007669"/>
    <property type="project" value="TreeGrafter"/>
</dbReference>
<evidence type="ECO:0000313" key="11">
    <source>
        <dbReference type="EMBL" id="OQS05376.1"/>
    </source>
</evidence>
<evidence type="ECO:0000313" key="12">
    <source>
        <dbReference type="Proteomes" id="UP000243217"/>
    </source>
</evidence>
<keyword evidence="6" id="KW-0378">Hydrolase</keyword>
<evidence type="ECO:0008006" key="13">
    <source>
        <dbReference type="Google" id="ProtNLM"/>
    </source>
</evidence>
<name>A0A1W0A516_9STRA</name>
<dbReference type="Pfam" id="PF00328">
    <property type="entry name" value="His_Phos_2"/>
    <property type="match status" value="1"/>
</dbReference>
<evidence type="ECO:0000256" key="10">
    <source>
        <dbReference type="SAM" id="SignalP"/>
    </source>
</evidence>
<feature type="compositionally biased region" description="Low complexity" evidence="8">
    <location>
        <begin position="404"/>
        <end position="413"/>
    </location>
</feature>
<dbReference type="Pfam" id="PF19030">
    <property type="entry name" value="TSP1_ADAMTS"/>
    <property type="match status" value="1"/>
</dbReference>
<dbReference type="InterPro" id="IPR036383">
    <property type="entry name" value="TSP1_rpt_sf"/>
</dbReference>
<comment type="similarity">
    <text evidence="2">Belongs to the histidine acid phosphatase family.</text>
</comment>
<dbReference type="PANTHER" id="PTHR11567">
    <property type="entry name" value="ACID PHOSPHATASE-RELATED"/>
    <property type="match status" value="1"/>
</dbReference>
<dbReference type="SMART" id="SM00209">
    <property type="entry name" value="TSP1"/>
    <property type="match status" value="1"/>
</dbReference>
<dbReference type="Pfam" id="PF13688">
    <property type="entry name" value="Reprolysin_5"/>
    <property type="match status" value="1"/>
</dbReference>
<protein>
    <recommendedName>
        <fullName evidence="13">Secreted protein</fullName>
    </recommendedName>
</protein>
<dbReference type="SUPFAM" id="SSF53254">
    <property type="entry name" value="Phosphoglycerate mutase-like"/>
    <property type="match status" value="1"/>
</dbReference>
<dbReference type="SUPFAM" id="SSF55486">
    <property type="entry name" value="Metalloproteases ('zincins'), catalytic domain"/>
    <property type="match status" value="1"/>
</dbReference>
<comment type="caution">
    <text evidence="11">The sequence shown here is derived from an EMBL/GenBank/DDBJ whole genome shotgun (WGS) entry which is preliminary data.</text>
</comment>
<dbReference type="SUPFAM" id="SSF82895">
    <property type="entry name" value="TSP-1 type 1 repeat"/>
    <property type="match status" value="1"/>
</dbReference>
<evidence type="ECO:0000256" key="2">
    <source>
        <dbReference type="ARBA" id="ARBA00005375"/>
    </source>
</evidence>
<gene>
    <name evidence="11" type="ORF">THRCLA_02480</name>
</gene>
<evidence type="ECO:0000256" key="6">
    <source>
        <dbReference type="ARBA" id="ARBA00022801"/>
    </source>
</evidence>
<dbReference type="CDD" id="cd07061">
    <property type="entry name" value="HP_HAP_like"/>
    <property type="match status" value="1"/>
</dbReference>
<keyword evidence="4 10" id="KW-0732">Signal</keyword>
<dbReference type="Gene3D" id="3.40.50.1240">
    <property type="entry name" value="Phosphoglycerate mutase-like"/>
    <property type="match status" value="1"/>
</dbReference>
<comment type="subcellular location">
    <subcellularLocation>
        <location evidence="1">Secreted</location>
    </subcellularLocation>
</comment>
<feature type="region of interest" description="Disordered" evidence="8">
    <location>
        <begin position="390"/>
        <end position="413"/>
    </location>
</feature>